<comment type="caution">
    <text evidence="1">The sequence shown here is derived from an EMBL/GenBank/DDBJ whole genome shotgun (WGS) entry which is preliminary data.</text>
</comment>
<name>A0AAV9IF17_9RHOD</name>
<dbReference type="AlphaFoldDB" id="A0AAV9IF17"/>
<evidence type="ECO:0000313" key="2">
    <source>
        <dbReference type="Proteomes" id="UP001300502"/>
    </source>
</evidence>
<reference evidence="1 2" key="1">
    <citation type="submission" date="2022-07" db="EMBL/GenBank/DDBJ databases">
        <title>Genome-wide signatures of adaptation to extreme environments.</title>
        <authorList>
            <person name="Cho C.H."/>
            <person name="Yoon H.S."/>
        </authorList>
    </citation>
    <scope>NUCLEOTIDE SEQUENCE [LARGE SCALE GENOMIC DNA]</scope>
    <source>
        <strain evidence="1 2">108.79 E11</strain>
    </source>
</reference>
<gene>
    <name evidence="1" type="ORF">GAYE_SCF16G3710</name>
</gene>
<proteinExistence type="predicted"/>
<protein>
    <submittedName>
        <fullName evidence="1">Uncharacterized protein</fullName>
    </submittedName>
</protein>
<dbReference type="Proteomes" id="UP001300502">
    <property type="component" value="Unassembled WGS sequence"/>
</dbReference>
<accession>A0AAV9IF17</accession>
<sequence>MVVTYTSSIGNFVFLPNSPSTIHGDGHLVEIPRIS</sequence>
<organism evidence="1 2">
    <name type="scientific">Galdieria yellowstonensis</name>
    <dbReference type="NCBI Taxonomy" id="3028027"/>
    <lineage>
        <taxon>Eukaryota</taxon>
        <taxon>Rhodophyta</taxon>
        <taxon>Bangiophyceae</taxon>
        <taxon>Galdieriales</taxon>
        <taxon>Galdieriaceae</taxon>
        <taxon>Galdieria</taxon>
    </lineage>
</organism>
<dbReference type="EMBL" id="JANCYU010000033">
    <property type="protein sequence ID" value="KAK4525801.1"/>
    <property type="molecule type" value="Genomic_DNA"/>
</dbReference>
<keyword evidence="2" id="KW-1185">Reference proteome</keyword>
<evidence type="ECO:0000313" key="1">
    <source>
        <dbReference type="EMBL" id="KAK4525801.1"/>
    </source>
</evidence>